<feature type="compositionally biased region" description="Pro residues" evidence="4">
    <location>
        <begin position="57"/>
        <end position="75"/>
    </location>
</feature>
<dbReference type="Gene3D" id="3.40.50.300">
    <property type="entry name" value="P-loop containing nucleotide triphosphate hydrolases"/>
    <property type="match status" value="1"/>
</dbReference>
<organism evidence="6 7">
    <name type="scientific">Podospora australis</name>
    <dbReference type="NCBI Taxonomy" id="1536484"/>
    <lineage>
        <taxon>Eukaryota</taxon>
        <taxon>Fungi</taxon>
        <taxon>Dikarya</taxon>
        <taxon>Ascomycota</taxon>
        <taxon>Pezizomycotina</taxon>
        <taxon>Sordariomycetes</taxon>
        <taxon>Sordariomycetidae</taxon>
        <taxon>Sordariales</taxon>
        <taxon>Podosporaceae</taxon>
        <taxon>Podospora</taxon>
    </lineage>
</organism>
<keyword evidence="1" id="KW-0547">Nucleotide-binding</keyword>
<dbReference type="GO" id="GO:0005739">
    <property type="term" value="C:mitochondrion"/>
    <property type="evidence" value="ECO:0007669"/>
    <property type="project" value="TreeGrafter"/>
</dbReference>
<name>A0AAN6X100_9PEZI</name>
<protein>
    <submittedName>
        <fullName evidence="6">P-loop containing nucleoside triphosphate hydrolase protein</fullName>
    </submittedName>
</protein>
<reference evidence="6" key="1">
    <citation type="journal article" date="2023" name="Mol. Phylogenet. Evol.">
        <title>Genome-scale phylogeny and comparative genomics of the fungal order Sordariales.</title>
        <authorList>
            <person name="Hensen N."/>
            <person name="Bonometti L."/>
            <person name="Westerberg I."/>
            <person name="Brannstrom I.O."/>
            <person name="Guillou S."/>
            <person name="Cros-Aarteil S."/>
            <person name="Calhoun S."/>
            <person name="Haridas S."/>
            <person name="Kuo A."/>
            <person name="Mondo S."/>
            <person name="Pangilinan J."/>
            <person name="Riley R."/>
            <person name="LaButti K."/>
            <person name="Andreopoulos B."/>
            <person name="Lipzen A."/>
            <person name="Chen C."/>
            <person name="Yan M."/>
            <person name="Daum C."/>
            <person name="Ng V."/>
            <person name="Clum A."/>
            <person name="Steindorff A."/>
            <person name="Ohm R.A."/>
            <person name="Martin F."/>
            <person name="Silar P."/>
            <person name="Natvig D.O."/>
            <person name="Lalanne C."/>
            <person name="Gautier V."/>
            <person name="Ament-Velasquez S.L."/>
            <person name="Kruys A."/>
            <person name="Hutchinson M.I."/>
            <person name="Powell A.J."/>
            <person name="Barry K."/>
            <person name="Miller A.N."/>
            <person name="Grigoriev I.V."/>
            <person name="Debuchy R."/>
            <person name="Gladieux P."/>
            <person name="Hiltunen Thoren M."/>
            <person name="Johannesson H."/>
        </authorList>
    </citation>
    <scope>NUCLEOTIDE SEQUENCE</scope>
    <source>
        <strain evidence="6">PSN309</strain>
    </source>
</reference>
<feature type="domain" description="EngB-type G" evidence="5">
    <location>
        <begin position="108"/>
        <end position="378"/>
    </location>
</feature>
<reference evidence="6" key="2">
    <citation type="submission" date="2023-05" db="EMBL/GenBank/DDBJ databases">
        <authorList>
            <consortium name="Lawrence Berkeley National Laboratory"/>
            <person name="Steindorff A."/>
            <person name="Hensen N."/>
            <person name="Bonometti L."/>
            <person name="Westerberg I."/>
            <person name="Brannstrom I.O."/>
            <person name="Guillou S."/>
            <person name="Cros-Aarteil S."/>
            <person name="Calhoun S."/>
            <person name="Haridas S."/>
            <person name="Kuo A."/>
            <person name="Mondo S."/>
            <person name="Pangilinan J."/>
            <person name="Riley R."/>
            <person name="Labutti K."/>
            <person name="Andreopoulos B."/>
            <person name="Lipzen A."/>
            <person name="Chen C."/>
            <person name="Yanf M."/>
            <person name="Daum C."/>
            <person name="Ng V."/>
            <person name="Clum A."/>
            <person name="Ohm R."/>
            <person name="Martin F."/>
            <person name="Silar P."/>
            <person name="Natvig D."/>
            <person name="Lalanne C."/>
            <person name="Gautier V."/>
            <person name="Ament-Velasquez S.L."/>
            <person name="Kruys A."/>
            <person name="Hutchinson M.I."/>
            <person name="Powell A.J."/>
            <person name="Barry K."/>
            <person name="Miller A.N."/>
            <person name="Grigoriev I.V."/>
            <person name="Debuchy R."/>
            <person name="Gladieux P."/>
            <person name="Thoren M.H."/>
            <person name="Johannesson H."/>
        </authorList>
    </citation>
    <scope>NUCLEOTIDE SEQUENCE</scope>
    <source>
        <strain evidence="6">PSN309</strain>
    </source>
</reference>
<dbReference type="Proteomes" id="UP001302126">
    <property type="component" value="Unassembled WGS sequence"/>
</dbReference>
<gene>
    <name evidence="6" type="ORF">QBC35DRAFT_488460</name>
</gene>
<dbReference type="GO" id="GO:0005525">
    <property type="term" value="F:GTP binding"/>
    <property type="evidence" value="ECO:0007669"/>
    <property type="project" value="UniProtKB-KW"/>
</dbReference>
<comment type="caution">
    <text evidence="6">The sequence shown here is derived from an EMBL/GenBank/DDBJ whole genome shotgun (WGS) entry which is preliminary data.</text>
</comment>
<dbReference type="AlphaFoldDB" id="A0AAN6X100"/>
<keyword evidence="3" id="KW-0342">GTP-binding</keyword>
<accession>A0AAN6X100</accession>
<keyword evidence="6" id="KW-0378">Hydrolase</keyword>
<feature type="compositionally biased region" description="Low complexity" evidence="4">
    <location>
        <begin position="27"/>
        <end position="38"/>
    </location>
</feature>
<keyword evidence="2" id="KW-0460">Magnesium</keyword>
<dbReference type="Pfam" id="PF00009">
    <property type="entry name" value="GTP_EFTU"/>
    <property type="match status" value="1"/>
</dbReference>
<evidence type="ECO:0000256" key="1">
    <source>
        <dbReference type="ARBA" id="ARBA00022741"/>
    </source>
</evidence>
<proteinExistence type="predicted"/>
<sequence>MAPQIRVTTAPSLLSLPQPLRHSLLRSSSRYASSVAKSQPPPQKHNKPEIPPAISYLPPPSNDPNPSPVLAPPPHHNSLAKATTIFTSTGPTFLYSASRFLELPVNTKTPEICLIGRSNVGKSTLINALSGLGGSAAGSTHGLRARKSQAAITSRRAGCTQTLNGYGFGDSLKFPPIPVPVEEADPEVLTELEEQEREAKRLLEEKHKGATRSERRQNQKKIKEPAARFALVMTDMPGYGLGSQRNWGVEIQKYLAKRKMLKGAILLVDAVAGLKDQDIMVLETLRNAELRTAVVLTKVDKLLYGENNKDGEGKKQVEGTCLEVWDELRKVEQRSKVWLEGEKKGWEREVWVTGAGDPKNGQLGVEGARWAICRMAGLVEDRRKLPGMVEGEKGVGEKKEGKKVEVVSFDDIVWAVPKSSDGKRPRASF</sequence>
<dbReference type="InterPro" id="IPR000795">
    <property type="entry name" value="T_Tr_GTP-bd_dom"/>
</dbReference>
<dbReference type="GO" id="GO:0003924">
    <property type="term" value="F:GTPase activity"/>
    <property type="evidence" value="ECO:0007669"/>
    <property type="project" value="InterPro"/>
</dbReference>
<evidence type="ECO:0000256" key="4">
    <source>
        <dbReference type="SAM" id="MobiDB-lite"/>
    </source>
</evidence>
<evidence type="ECO:0000256" key="2">
    <source>
        <dbReference type="ARBA" id="ARBA00022842"/>
    </source>
</evidence>
<evidence type="ECO:0000313" key="6">
    <source>
        <dbReference type="EMBL" id="KAK4190895.1"/>
    </source>
</evidence>
<dbReference type="SUPFAM" id="SSF52540">
    <property type="entry name" value="P-loop containing nucleoside triphosphate hydrolases"/>
    <property type="match status" value="1"/>
</dbReference>
<dbReference type="InterPro" id="IPR027417">
    <property type="entry name" value="P-loop_NTPase"/>
</dbReference>
<evidence type="ECO:0000259" key="5">
    <source>
        <dbReference type="PROSITE" id="PS51706"/>
    </source>
</evidence>
<evidence type="ECO:0000256" key="3">
    <source>
        <dbReference type="ARBA" id="ARBA00023134"/>
    </source>
</evidence>
<keyword evidence="7" id="KW-1185">Reference proteome</keyword>
<dbReference type="PROSITE" id="PS51706">
    <property type="entry name" value="G_ENGB"/>
    <property type="match status" value="1"/>
</dbReference>
<feature type="region of interest" description="Disordered" evidence="4">
    <location>
        <begin position="27"/>
        <end position="76"/>
    </location>
</feature>
<dbReference type="InterPro" id="IPR052279">
    <property type="entry name" value="EngB_GTPase"/>
</dbReference>
<dbReference type="PANTHER" id="PTHR46498">
    <property type="entry name" value="GTP-BINDING PROTEIN 8"/>
    <property type="match status" value="1"/>
</dbReference>
<dbReference type="PANTHER" id="PTHR46498:SF1">
    <property type="entry name" value="GTP-BINDING PROTEIN 8"/>
    <property type="match status" value="1"/>
</dbReference>
<dbReference type="EMBL" id="MU864362">
    <property type="protein sequence ID" value="KAK4190895.1"/>
    <property type="molecule type" value="Genomic_DNA"/>
</dbReference>
<dbReference type="InterPro" id="IPR030393">
    <property type="entry name" value="G_ENGB_dom"/>
</dbReference>
<evidence type="ECO:0000313" key="7">
    <source>
        <dbReference type="Proteomes" id="UP001302126"/>
    </source>
</evidence>